<evidence type="ECO:0000313" key="2">
    <source>
        <dbReference type="Proteomes" id="UP001153331"/>
    </source>
</evidence>
<sequence>MSSQNRHPRGLHSARLNANFVAARYNTIRFSMQSPSFDLPTIVRTRLQYHFIDEQLLHLALRSAHREQDNNVLDDGNRGLAHYGNLAIQMAMTHEAIIDQGKTLHDIHAQDHWSKTKKARAKACRLLGIGSLIMQSVRQHQQPPSDTVLDHAFSAVIGAMWLDCERQEQKVPHIRSTILKVLRIIDALVEQHSVTTDATEGERSLDRQCDLISDPHGLHPGVSHLDQGEPDDVENFTREWFAQELEGFPFESIAHPKFSLDPQPFFSQGNLAVSLDSHLVHDIDTSNLASSGKHSTCEGISLDTSADELQYERQSSRPSGAEREHSSFPTAQKTLSITNTSVKRSKRKRHQEENEKASCSYQNMLQAERQKLMQYSQVERESLNQFLEHSALDKLDRKGSVVARFLYLTIGSWETIIDYKCLIQLSQGDASICRPIDLFSCNPAAMYNEICRLEKKEASCVLLRRYHILSLCEEEQLHNDDYSHIIVETPSTIDEGRLARPGNPVFARESGLTERLLLKIMPDTDPRSPDFQKARGKIKRLRKLAGRLRLLVKRYGVGILCLLPSGTSFKDMSLTDNKCATFNERRDL</sequence>
<reference evidence="1" key="1">
    <citation type="submission" date="2022-11" db="EMBL/GenBank/DDBJ databases">
        <title>Genome Sequence of Boeremia exigua.</title>
        <authorList>
            <person name="Buettner E."/>
        </authorList>
    </citation>
    <scope>NUCLEOTIDE SEQUENCE</scope>
    <source>
        <strain evidence="1">CU02</strain>
    </source>
</reference>
<proteinExistence type="predicted"/>
<dbReference type="EMBL" id="JAPHNI010000267">
    <property type="protein sequence ID" value="KAJ8113218.1"/>
    <property type="molecule type" value="Genomic_DNA"/>
</dbReference>
<comment type="caution">
    <text evidence="1">The sequence shown here is derived from an EMBL/GenBank/DDBJ whole genome shotgun (WGS) entry which is preliminary data.</text>
</comment>
<organism evidence="1 2">
    <name type="scientific">Boeremia exigua</name>
    <dbReference type="NCBI Taxonomy" id="749465"/>
    <lineage>
        <taxon>Eukaryota</taxon>
        <taxon>Fungi</taxon>
        <taxon>Dikarya</taxon>
        <taxon>Ascomycota</taxon>
        <taxon>Pezizomycotina</taxon>
        <taxon>Dothideomycetes</taxon>
        <taxon>Pleosporomycetidae</taxon>
        <taxon>Pleosporales</taxon>
        <taxon>Pleosporineae</taxon>
        <taxon>Didymellaceae</taxon>
        <taxon>Boeremia</taxon>
    </lineage>
</organism>
<keyword evidence="2" id="KW-1185">Reference proteome</keyword>
<gene>
    <name evidence="1" type="ORF">OPT61_g4597</name>
</gene>
<protein>
    <submittedName>
        <fullName evidence="1">Uncharacterized protein</fullName>
    </submittedName>
</protein>
<name>A0ACC2IDL7_9PLEO</name>
<evidence type="ECO:0000313" key="1">
    <source>
        <dbReference type="EMBL" id="KAJ8113218.1"/>
    </source>
</evidence>
<dbReference type="Proteomes" id="UP001153331">
    <property type="component" value="Unassembled WGS sequence"/>
</dbReference>
<accession>A0ACC2IDL7</accession>